<evidence type="ECO:0000256" key="1">
    <source>
        <dbReference type="SAM" id="Coils"/>
    </source>
</evidence>
<evidence type="ECO:0000313" key="2">
    <source>
        <dbReference type="EMBL" id="EFX66636.1"/>
    </source>
</evidence>
<dbReference type="EMBL" id="GL732697">
    <property type="protein sequence ID" value="EFX66636.1"/>
    <property type="molecule type" value="Genomic_DNA"/>
</dbReference>
<accession>E9HNN4</accession>
<feature type="coiled-coil region" evidence="1">
    <location>
        <begin position="23"/>
        <end position="53"/>
    </location>
</feature>
<dbReference type="AlphaFoldDB" id="E9HNN4"/>
<dbReference type="KEGG" id="dpx:DAPPUDRAFT_262773"/>
<name>E9HNN4_DAPPU</name>
<protein>
    <submittedName>
        <fullName evidence="2">Uncharacterized protein</fullName>
    </submittedName>
</protein>
<keyword evidence="1" id="KW-0175">Coiled coil</keyword>
<gene>
    <name evidence="2" type="ORF">DAPPUDRAFT_262773</name>
</gene>
<keyword evidence="3" id="KW-1185">Reference proteome</keyword>
<evidence type="ECO:0000313" key="3">
    <source>
        <dbReference type="Proteomes" id="UP000000305"/>
    </source>
</evidence>
<reference evidence="2 3" key="1">
    <citation type="journal article" date="2011" name="Science">
        <title>The ecoresponsive genome of Daphnia pulex.</title>
        <authorList>
            <person name="Colbourne J.K."/>
            <person name="Pfrender M.E."/>
            <person name="Gilbert D."/>
            <person name="Thomas W.K."/>
            <person name="Tucker A."/>
            <person name="Oakley T.H."/>
            <person name="Tokishita S."/>
            <person name="Aerts A."/>
            <person name="Arnold G.J."/>
            <person name="Basu M.K."/>
            <person name="Bauer D.J."/>
            <person name="Caceres C.E."/>
            <person name="Carmel L."/>
            <person name="Casola C."/>
            <person name="Choi J.H."/>
            <person name="Detter J.C."/>
            <person name="Dong Q."/>
            <person name="Dusheyko S."/>
            <person name="Eads B.D."/>
            <person name="Frohlich T."/>
            <person name="Geiler-Samerotte K.A."/>
            <person name="Gerlach D."/>
            <person name="Hatcher P."/>
            <person name="Jogdeo S."/>
            <person name="Krijgsveld J."/>
            <person name="Kriventseva E.V."/>
            <person name="Kultz D."/>
            <person name="Laforsch C."/>
            <person name="Lindquist E."/>
            <person name="Lopez J."/>
            <person name="Manak J.R."/>
            <person name="Muller J."/>
            <person name="Pangilinan J."/>
            <person name="Patwardhan R.P."/>
            <person name="Pitluck S."/>
            <person name="Pritham E.J."/>
            <person name="Rechtsteiner A."/>
            <person name="Rho M."/>
            <person name="Rogozin I.B."/>
            <person name="Sakarya O."/>
            <person name="Salamov A."/>
            <person name="Schaack S."/>
            <person name="Shapiro H."/>
            <person name="Shiga Y."/>
            <person name="Skalitzky C."/>
            <person name="Smith Z."/>
            <person name="Souvorov A."/>
            <person name="Sung W."/>
            <person name="Tang Z."/>
            <person name="Tsuchiya D."/>
            <person name="Tu H."/>
            <person name="Vos H."/>
            <person name="Wang M."/>
            <person name="Wolf Y.I."/>
            <person name="Yamagata H."/>
            <person name="Yamada T."/>
            <person name="Ye Y."/>
            <person name="Shaw J.R."/>
            <person name="Andrews J."/>
            <person name="Crease T.J."/>
            <person name="Tang H."/>
            <person name="Lucas S.M."/>
            <person name="Robertson H.M."/>
            <person name="Bork P."/>
            <person name="Koonin E.V."/>
            <person name="Zdobnov E.M."/>
            <person name="Grigoriev I.V."/>
            <person name="Lynch M."/>
            <person name="Boore J.L."/>
        </authorList>
    </citation>
    <scope>NUCLEOTIDE SEQUENCE [LARGE SCALE GENOMIC DNA]</scope>
</reference>
<sequence length="63" mass="7563">MRQICKWKETVIEALQQWYLHVYAELEEIASENSRLKEELNNKVKILEKEKEDGHDWASSSEE</sequence>
<organism evidence="2 3">
    <name type="scientific">Daphnia pulex</name>
    <name type="common">Water flea</name>
    <dbReference type="NCBI Taxonomy" id="6669"/>
    <lineage>
        <taxon>Eukaryota</taxon>
        <taxon>Metazoa</taxon>
        <taxon>Ecdysozoa</taxon>
        <taxon>Arthropoda</taxon>
        <taxon>Crustacea</taxon>
        <taxon>Branchiopoda</taxon>
        <taxon>Diplostraca</taxon>
        <taxon>Cladocera</taxon>
        <taxon>Anomopoda</taxon>
        <taxon>Daphniidae</taxon>
        <taxon>Daphnia</taxon>
    </lineage>
</organism>
<dbReference type="HOGENOM" id="CLU_2887993_0_0_1"/>
<dbReference type="Proteomes" id="UP000000305">
    <property type="component" value="Unassembled WGS sequence"/>
</dbReference>
<proteinExistence type="predicted"/>
<dbReference type="InParanoid" id="E9HNN4"/>